<evidence type="ECO:0000313" key="3">
    <source>
        <dbReference type="Proteomes" id="UP001066276"/>
    </source>
</evidence>
<protein>
    <submittedName>
        <fullName evidence="2">Uncharacterized protein</fullName>
    </submittedName>
</protein>
<feature type="region of interest" description="Disordered" evidence="1">
    <location>
        <begin position="54"/>
        <end position="104"/>
    </location>
</feature>
<accession>A0AAV7W544</accession>
<feature type="compositionally biased region" description="Basic residues" evidence="1">
    <location>
        <begin position="89"/>
        <end position="98"/>
    </location>
</feature>
<feature type="compositionally biased region" description="Basic and acidic residues" evidence="1">
    <location>
        <begin position="56"/>
        <end position="71"/>
    </location>
</feature>
<name>A0AAV7W544_PLEWA</name>
<reference evidence="2" key="1">
    <citation type="journal article" date="2022" name="bioRxiv">
        <title>Sequencing and chromosome-scale assembly of the giantPleurodeles waltlgenome.</title>
        <authorList>
            <person name="Brown T."/>
            <person name="Elewa A."/>
            <person name="Iarovenko S."/>
            <person name="Subramanian E."/>
            <person name="Araus A.J."/>
            <person name="Petzold A."/>
            <person name="Susuki M."/>
            <person name="Suzuki K.-i.T."/>
            <person name="Hayashi T."/>
            <person name="Toyoda A."/>
            <person name="Oliveira C."/>
            <person name="Osipova E."/>
            <person name="Leigh N.D."/>
            <person name="Simon A."/>
            <person name="Yun M.H."/>
        </authorList>
    </citation>
    <scope>NUCLEOTIDE SEQUENCE</scope>
    <source>
        <strain evidence="2">20211129_DDA</strain>
        <tissue evidence="2">Liver</tissue>
    </source>
</reference>
<proteinExistence type="predicted"/>
<dbReference type="EMBL" id="JANPWB010000002">
    <property type="protein sequence ID" value="KAJ1209103.1"/>
    <property type="molecule type" value="Genomic_DNA"/>
</dbReference>
<dbReference type="AlphaFoldDB" id="A0AAV7W544"/>
<gene>
    <name evidence="2" type="ORF">NDU88_004482</name>
</gene>
<dbReference type="Proteomes" id="UP001066276">
    <property type="component" value="Chromosome 1_2"/>
</dbReference>
<sequence>MRKVIRIQHIRAAIVLQSGQLRFTSLAGWGEWTRQPLRGLNAQSAQTWVRWTSRGRAAEPGEKERLHRSRDVPTVALQKESNENTVHRASNHKGKAQKRPAVTI</sequence>
<organism evidence="2 3">
    <name type="scientific">Pleurodeles waltl</name>
    <name type="common">Iberian ribbed newt</name>
    <dbReference type="NCBI Taxonomy" id="8319"/>
    <lineage>
        <taxon>Eukaryota</taxon>
        <taxon>Metazoa</taxon>
        <taxon>Chordata</taxon>
        <taxon>Craniata</taxon>
        <taxon>Vertebrata</taxon>
        <taxon>Euteleostomi</taxon>
        <taxon>Amphibia</taxon>
        <taxon>Batrachia</taxon>
        <taxon>Caudata</taxon>
        <taxon>Salamandroidea</taxon>
        <taxon>Salamandridae</taxon>
        <taxon>Pleurodelinae</taxon>
        <taxon>Pleurodeles</taxon>
    </lineage>
</organism>
<keyword evidence="3" id="KW-1185">Reference proteome</keyword>
<evidence type="ECO:0000313" key="2">
    <source>
        <dbReference type="EMBL" id="KAJ1209103.1"/>
    </source>
</evidence>
<comment type="caution">
    <text evidence="2">The sequence shown here is derived from an EMBL/GenBank/DDBJ whole genome shotgun (WGS) entry which is preliminary data.</text>
</comment>
<evidence type="ECO:0000256" key="1">
    <source>
        <dbReference type="SAM" id="MobiDB-lite"/>
    </source>
</evidence>